<accession>A0A5C8NYM1</accession>
<reference evidence="2 3" key="1">
    <citation type="submission" date="2019-06" db="EMBL/GenBank/DDBJ databases">
        <title>Quisquiliibacterium sp. nov., isolated from a maize field.</title>
        <authorList>
            <person name="Lin S.-Y."/>
            <person name="Tsai C.-F."/>
            <person name="Young C.-C."/>
        </authorList>
    </citation>
    <scope>NUCLEOTIDE SEQUENCE [LARGE SCALE GENOMIC DNA]</scope>
    <source>
        <strain evidence="2 3">CC-CFT501</strain>
    </source>
</reference>
<feature type="compositionally biased region" description="Low complexity" evidence="1">
    <location>
        <begin position="26"/>
        <end position="47"/>
    </location>
</feature>
<name>A0A5C8NYM1_9BURK</name>
<feature type="region of interest" description="Disordered" evidence="1">
    <location>
        <begin position="17"/>
        <end position="52"/>
    </location>
</feature>
<evidence type="ECO:0000313" key="3">
    <source>
        <dbReference type="Proteomes" id="UP000321548"/>
    </source>
</evidence>
<keyword evidence="3" id="KW-1185">Reference proteome</keyword>
<organism evidence="2 3">
    <name type="scientific">Zeimonas arvi</name>
    <dbReference type="NCBI Taxonomy" id="2498847"/>
    <lineage>
        <taxon>Bacteria</taxon>
        <taxon>Pseudomonadati</taxon>
        <taxon>Pseudomonadota</taxon>
        <taxon>Betaproteobacteria</taxon>
        <taxon>Burkholderiales</taxon>
        <taxon>Burkholderiaceae</taxon>
        <taxon>Zeimonas</taxon>
    </lineage>
</organism>
<proteinExistence type="predicted"/>
<dbReference type="AlphaFoldDB" id="A0A5C8NYM1"/>
<protein>
    <submittedName>
        <fullName evidence="2">Uncharacterized protein</fullName>
    </submittedName>
</protein>
<gene>
    <name evidence="2" type="ORF">FHP08_08900</name>
</gene>
<evidence type="ECO:0000256" key="1">
    <source>
        <dbReference type="SAM" id="MobiDB-lite"/>
    </source>
</evidence>
<sequence>MTFPDITLAPGSAENAALRPGASGTGVAHQAVAPGHAGHGADAAPVGSRAPERRLADDIRRAEAWLADRQIGPIV</sequence>
<dbReference type="RefSeq" id="WP_147704094.1">
    <property type="nucleotide sequence ID" value="NZ_VDUY01000003.1"/>
</dbReference>
<dbReference type="Proteomes" id="UP000321548">
    <property type="component" value="Unassembled WGS sequence"/>
</dbReference>
<evidence type="ECO:0000313" key="2">
    <source>
        <dbReference type="EMBL" id="TXL66182.1"/>
    </source>
</evidence>
<dbReference type="EMBL" id="VDUY01000003">
    <property type="protein sequence ID" value="TXL66182.1"/>
    <property type="molecule type" value="Genomic_DNA"/>
</dbReference>
<comment type="caution">
    <text evidence="2">The sequence shown here is derived from an EMBL/GenBank/DDBJ whole genome shotgun (WGS) entry which is preliminary data.</text>
</comment>